<proteinExistence type="predicted"/>
<gene>
    <name evidence="2" type="ORF">P9B03_04690</name>
</gene>
<dbReference type="Gene3D" id="1.10.1740.10">
    <property type="match status" value="1"/>
</dbReference>
<sequence length="111" mass="12674">MSFEDIYKHYSEAVFQYIYFLVGQQTLAEDLMQETFIKAYRSMTQFKGQATYQSRLGVIASGFFRARSKSSSSKSVTSAGGFYLSSISICTPIELRKNRNYSSLHQGRVFC</sequence>
<dbReference type="RefSeq" id="WP_326122235.1">
    <property type="nucleotide sequence ID" value="NZ_JARSFG010000007.1"/>
</dbReference>
<protein>
    <submittedName>
        <fullName evidence="2">Sigma factor</fullName>
    </submittedName>
</protein>
<organism evidence="2 3">
    <name type="scientific">Metasolibacillus meyeri</name>
    <dbReference type="NCBI Taxonomy" id="1071052"/>
    <lineage>
        <taxon>Bacteria</taxon>
        <taxon>Bacillati</taxon>
        <taxon>Bacillota</taxon>
        <taxon>Bacilli</taxon>
        <taxon>Bacillales</taxon>
        <taxon>Caryophanaceae</taxon>
        <taxon>Metasolibacillus</taxon>
    </lineage>
</organism>
<reference evidence="2 3" key="1">
    <citation type="submission" date="2023-03" db="EMBL/GenBank/DDBJ databases">
        <title>Bacillus Genome Sequencing.</title>
        <authorList>
            <person name="Dunlap C."/>
        </authorList>
    </citation>
    <scope>NUCLEOTIDE SEQUENCE [LARGE SCALE GENOMIC DNA]</scope>
    <source>
        <strain evidence="2 3">B-59205</strain>
    </source>
</reference>
<name>A0AAW9NU71_9BACL</name>
<dbReference type="EMBL" id="JARSFG010000007">
    <property type="protein sequence ID" value="MEC1177773.1"/>
    <property type="molecule type" value="Genomic_DNA"/>
</dbReference>
<dbReference type="AlphaFoldDB" id="A0AAW9NU71"/>
<dbReference type="SUPFAM" id="SSF88946">
    <property type="entry name" value="Sigma2 domain of RNA polymerase sigma factors"/>
    <property type="match status" value="1"/>
</dbReference>
<dbReference type="InterPro" id="IPR013325">
    <property type="entry name" value="RNA_pol_sigma_r2"/>
</dbReference>
<dbReference type="GO" id="GO:0006352">
    <property type="term" value="P:DNA-templated transcription initiation"/>
    <property type="evidence" value="ECO:0007669"/>
    <property type="project" value="InterPro"/>
</dbReference>
<keyword evidence="3" id="KW-1185">Reference proteome</keyword>
<dbReference type="Proteomes" id="UP001344888">
    <property type="component" value="Unassembled WGS sequence"/>
</dbReference>
<evidence type="ECO:0000259" key="1">
    <source>
        <dbReference type="Pfam" id="PF04542"/>
    </source>
</evidence>
<dbReference type="GO" id="GO:0003700">
    <property type="term" value="F:DNA-binding transcription factor activity"/>
    <property type="evidence" value="ECO:0007669"/>
    <property type="project" value="InterPro"/>
</dbReference>
<comment type="caution">
    <text evidence="2">The sequence shown here is derived from an EMBL/GenBank/DDBJ whole genome shotgun (WGS) entry which is preliminary data.</text>
</comment>
<dbReference type="InterPro" id="IPR007627">
    <property type="entry name" value="RNA_pol_sigma70_r2"/>
</dbReference>
<evidence type="ECO:0000313" key="2">
    <source>
        <dbReference type="EMBL" id="MEC1177773.1"/>
    </source>
</evidence>
<feature type="domain" description="RNA polymerase sigma-70 region 2" evidence="1">
    <location>
        <begin position="6"/>
        <end position="49"/>
    </location>
</feature>
<evidence type="ECO:0000313" key="3">
    <source>
        <dbReference type="Proteomes" id="UP001344888"/>
    </source>
</evidence>
<dbReference type="Pfam" id="PF04542">
    <property type="entry name" value="Sigma70_r2"/>
    <property type="match status" value="1"/>
</dbReference>
<accession>A0AAW9NU71</accession>